<feature type="compositionally biased region" description="Polar residues" evidence="6">
    <location>
        <begin position="819"/>
        <end position="828"/>
    </location>
</feature>
<dbReference type="InterPro" id="IPR011990">
    <property type="entry name" value="TPR-like_helical_dom_sf"/>
</dbReference>
<protein>
    <recommendedName>
        <fullName evidence="7">Protein kinase domain-containing protein</fullName>
    </recommendedName>
</protein>
<dbReference type="SMART" id="SM00220">
    <property type="entry name" value="S_TKc"/>
    <property type="match status" value="1"/>
</dbReference>
<keyword evidence="1" id="KW-0723">Serine/threonine-protein kinase</keyword>
<dbReference type="AlphaFoldDB" id="A0ABD3VIQ2"/>
<evidence type="ECO:0000256" key="2">
    <source>
        <dbReference type="ARBA" id="ARBA00022679"/>
    </source>
</evidence>
<evidence type="ECO:0000259" key="7">
    <source>
        <dbReference type="PROSITE" id="PS50011"/>
    </source>
</evidence>
<feature type="region of interest" description="Disordered" evidence="6">
    <location>
        <begin position="220"/>
        <end position="239"/>
    </location>
</feature>
<dbReference type="Gene3D" id="3.30.200.20">
    <property type="entry name" value="Phosphorylase Kinase, domain 1"/>
    <property type="match status" value="1"/>
</dbReference>
<evidence type="ECO:0000256" key="6">
    <source>
        <dbReference type="SAM" id="MobiDB-lite"/>
    </source>
</evidence>
<evidence type="ECO:0000256" key="4">
    <source>
        <dbReference type="ARBA" id="ARBA00022777"/>
    </source>
</evidence>
<dbReference type="FunFam" id="1.10.510.10:FF:000224">
    <property type="entry name" value="serine/threonine-protein kinase mph1 isoform X1"/>
    <property type="match status" value="1"/>
</dbReference>
<dbReference type="PROSITE" id="PS50011">
    <property type="entry name" value="PROTEIN_KINASE_DOM"/>
    <property type="match status" value="1"/>
</dbReference>
<dbReference type="Gene3D" id="1.25.40.10">
    <property type="entry name" value="Tetratricopeptide repeat domain"/>
    <property type="match status" value="1"/>
</dbReference>
<keyword evidence="2" id="KW-0808">Transferase</keyword>
<dbReference type="PROSITE" id="PS00108">
    <property type="entry name" value="PROTEIN_KINASE_ST"/>
    <property type="match status" value="1"/>
</dbReference>
<name>A0ABD3VIQ2_SINWO</name>
<dbReference type="SUPFAM" id="SSF56112">
    <property type="entry name" value="Protein kinase-like (PK-like)"/>
    <property type="match status" value="1"/>
</dbReference>
<dbReference type="Proteomes" id="UP001634394">
    <property type="component" value="Unassembled WGS sequence"/>
</dbReference>
<comment type="caution">
    <text evidence="8">The sequence shown here is derived from an EMBL/GenBank/DDBJ whole genome shotgun (WGS) entry which is preliminary data.</text>
</comment>
<feature type="region of interest" description="Disordered" evidence="6">
    <location>
        <begin position="370"/>
        <end position="392"/>
    </location>
</feature>
<dbReference type="PANTHER" id="PTHR22974">
    <property type="entry name" value="MIXED LINEAGE PROTEIN KINASE"/>
    <property type="match status" value="1"/>
</dbReference>
<dbReference type="Gene3D" id="1.10.510.10">
    <property type="entry name" value="Transferase(Phosphotransferase) domain 1"/>
    <property type="match status" value="1"/>
</dbReference>
<dbReference type="GO" id="GO:0005524">
    <property type="term" value="F:ATP binding"/>
    <property type="evidence" value="ECO:0007669"/>
    <property type="project" value="UniProtKB-KW"/>
</dbReference>
<dbReference type="InterPro" id="IPR008271">
    <property type="entry name" value="Ser/Thr_kinase_AS"/>
</dbReference>
<dbReference type="EMBL" id="JBJQND010000012">
    <property type="protein sequence ID" value="KAL3860437.1"/>
    <property type="molecule type" value="Genomic_DNA"/>
</dbReference>
<feature type="region of interest" description="Disordered" evidence="6">
    <location>
        <begin position="819"/>
        <end position="850"/>
    </location>
</feature>
<evidence type="ECO:0000256" key="3">
    <source>
        <dbReference type="ARBA" id="ARBA00022741"/>
    </source>
</evidence>
<evidence type="ECO:0000256" key="1">
    <source>
        <dbReference type="ARBA" id="ARBA00022527"/>
    </source>
</evidence>
<evidence type="ECO:0000313" key="9">
    <source>
        <dbReference type="Proteomes" id="UP001634394"/>
    </source>
</evidence>
<feature type="domain" description="Protein kinase" evidence="7">
    <location>
        <begin position="463"/>
        <end position="738"/>
    </location>
</feature>
<organism evidence="8 9">
    <name type="scientific">Sinanodonta woodiana</name>
    <name type="common">Chinese pond mussel</name>
    <name type="synonym">Anodonta woodiana</name>
    <dbReference type="NCBI Taxonomy" id="1069815"/>
    <lineage>
        <taxon>Eukaryota</taxon>
        <taxon>Metazoa</taxon>
        <taxon>Spiralia</taxon>
        <taxon>Lophotrochozoa</taxon>
        <taxon>Mollusca</taxon>
        <taxon>Bivalvia</taxon>
        <taxon>Autobranchia</taxon>
        <taxon>Heteroconchia</taxon>
        <taxon>Palaeoheterodonta</taxon>
        <taxon>Unionida</taxon>
        <taxon>Unionoidea</taxon>
        <taxon>Unionidae</taxon>
        <taxon>Unioninae</taxon>
        <taxon>Sinanodonta</taxon>
    </lineage>
</organism>
<dbReference type="FunFam" id="3.30.200.20:FF:000131">
    <property type="entry name" value="Dual specificity protein kinase TTK"/>
    <property type="match status" value="1"/>
</dbReference>
<dbReference type="InterPro" id="IPR011009">
    <property type="entry name" value="Kinase-like_dom_sf"/>
</dbReference>
<keyword evidence="3" id="KW-0547">Nucleotide-binding</keyword>
<evidence type="ECO:0000313" key="8">
    <source>
        <dbReference type="EMBL" id="KAL3860437.1"/>
    </source>
</evidence>
<proteinExistence type="predicted"/>
<accession>A0ABD3VIQ2</accession>
<keyword evidence="5" id="KW-0067">ATP-binding</keyword>
<dbReference type="InterPro" id="IPR027084">
    <property type="entry name" value="Mps1_cat"/>
</dbReference>
<dbReference type="Pfam" id="PF00069">
    <property type="entry name" value="Pkinase"/>
    <property type="match status" value="1"/>
</dbReference>
<dbReference type="GO" id="GO:0004674">
    <property type="term" value="F:protein serine/threonine kinase activity"/>
    <property type="evidence" value="ECO:0007669"/>
    <property type="project" value="UniProtKB-KW"/>
</dbReference>
<dbReference type="CDD" id="cd14131">
    <property type="entry name" value="PKc_Mps1"/>
    <property type="match status" value="1"/>
</dbReference>
<sequence>MSLASLKEKLTKGKDHYSDESVTFDLTGQTQWLELIFSQGNRPEDWQKFINSVKEGTQFPDDITRYNFICDLYDKAFKEIKADDNRTNETYADLFIDYARLKTKHIPDEALYILSQARAICRKFAIVHVESAEQERRQGNDGKAKKILEKALLFEAKPTEMIKEALRRLKEGRPQLYSPKLSSVFINGGREVSAGIRNVNELSGKKTDIKEESLVDGVKSNTINKDSDTEPYRQPQKVNSKPLLRSYHSTPDMGSAKKIVPSSGSDFFLKRRAADIGLPMRVKKLNMPFHMTDECEEEDDTQDKNTFDGFIPLDASRQSNKTYLSSQGTHTSGYMSMTNTDTIPIEIQDSSTLKQKDHCPEDKHVKVEEVNDNLPKPNIQKPEAEKNQNSRTYSIKRPCQIPPPIQDQLQLPRQVSSQMDHHDQHKLLGISTPSVNSLVAPLQIPSTPNLANLKVMKVNGQSYSVLDIIGQGGSSKVYQVMDLNDSKKKLKAIKCVNLEHANQMIVEGYKNEIKLLKRLQYCDKVIKMYDYEYDAENNKLYVVLEAGNCDLAMFFRSQTKEGKRLSDNLIKFYWEIMLQAVQALHKEGIIHSDLKPANFLMVDGNLKLIDFGIAKALQQDKTSVIFETQVGTLNYMSPEAIMDSCGDPSNKGRPKFKIGVKSDVWSLGCILYNMVYGKTPFQHIRHDFAKLQAIINPEFAIDFPEAADLQVIDVMKKCLHRDPKQRPSIDELLFHPYLIGTKKEEVTEEKKISHLHIEALISKLSDQSTLSPTSLMTIKKLKSVLNKIDNPNTVSFLEMGDEAKNGASNLSQWQNVAASTDNKTNPENNPFRHVNLNRPGKPVQGPSAANVKQIRAPLQSLSIKDYQIPDEAK</sequence>
<dbReference type="PANTHER" id="PTHR22974:SF21">
    <property type="entry name" value="DUAL SPECIFICITY PROTEIN KINASE TTK"/>
    <property type="match status" value="1"/>
</dbReference>
<reference evidence="8 9" key="1">
    <citation type="submission" date="2024-11" db="EMBL/GenBank/DDBJ databases">
        <title>Chromosome-level genome assembly of the freshwater bivalve Anodonta woodiana.</title>
        <authorList>
            <person name="Chen X."/>
        </authorList>
    </citation>
    <scope>NUCLEOTIDE SEQUENCE [LARGE SCALE GENOMIC DNA]</scope>
    <source>
        <strain evidence="8">MN2024</strain>
        <tissue evidence="8">Gills</tissue>
    </source>
</reference>
<keyword evidence="9" id="KW-1185">Reference proteome</keyword>
<dbReference type="InterPro" id="IPR000719">
    <property type="entry name" value="Prot_kinase_dom"/>
</dbReference>
<keyword evidence="4" id="KW-0418">Kinase</keyword>
<gene>
    <name evidence="8" type="ORF">ACJMK2_010560</name>
</gene>
<dbReference type="GO" id="GO:0098813">
    <property type="term" value="P:nuclear chromosome segregation"/>
    <property type="evidence" value="ECO:0007669"/>
    <property type="project" value="UniProtKB-ARBA"/>
</dbReference>
<evidence type="ECO:0000256" key="5">
    <source>
        <dbReference type="ARBA" id="ARBA00022840"/>
    </source>
</evidence>
<dbReference type="GO" id="GO:1901991">
    <property type="term" value="P:negative regulation of mitotic cell cycle phase transition"/>
    <property type="evidence" value="ECO:0007669"/>
    <property type="project" value="UniProtKB-ARBA"/>
</dbReference>